<comment type="caution">
    <text evidence="2">The sequence shown here is derived from an EMBL/GenBank/DDBJ whole genome shotgun (WGS) entry which is preliminary data.</text>
</comment>
<name>H1DDN7_9BACT</name>
<sequence length="348" mass="38884">MHNLKKIKRSVDPAKGKRYLYALLMISAMVGLSEATGEKEIIFPEMAALTTGMWIVDKRVWQISKFQFIPLMTLGAIAGICLVRYSPFPLVINLFLAFVFAAFCLVISRTTLIPLISACMLPVLLKTESWIYPLAVCLMSFIILSGQFLMEKTNLRQKIVYTPTTRIGKQELKQWGRIGGSLLLFLSGFVYSSHLYIIAPPLIVTYVEFANSKAGFRNRPVQVFLVLGIAALWGTVLQGILHHYLGLPESLVALTIVSGLFCLFIGINKLFAPASAIALLPLIIPQNDLWIFPLQVCIGAALLITIAMLLFLKCYKWPKSHLIVCLVPDFLRNSSRRPTHQSDKQISP</sequence>
<organism evidence="2 3">
    <name type="scientific">Odoribacter laneus YIT 12061</name>
    <dbReference type="NCBI Taxonomy" id="742817"/>
    <lineage>
        <taxon>Bacteria</taxon>
        <taxon>Pseudomonadati</taxon>
        <taxon>Bacteroidota</taxon>
        <taxon>Bacteroidia</taxon>
        <taxon>Bacteroidales</taxon>
        <taxon>Odoribacteraceae</taxon>
        <taxon>Odoribacter</taxon>
    </lineage>
</organism>
<dbReference type="STRING" id="742817.HMPREF9449_00373"/>
<feature type="transmembrane region" description="Helical" evidence="1">
    <location>
        <begin position="66"/>
        <end position="83"/>
    </location>
</feature>
<evidence type="ECO:0000313" key="2">
    <source>
        <dbReference type="EMBL" id="EHP50684.1"/>
    </source>
</evidence>
<evidence type="ECO:0000256" key="1">
    <source>
        <dbReference type="SAM" id="Phobius"/>
    </source>
</evidence>
<dbReference type="RefSeq" id="WP_009135527.1">
    <property type="nucleotide sequence ID" value="NZ_JH594596.1"/>
</dbReference>
<dbReference type="Proteomes" id="UP000004892">
    <property type="component" value="Unassembled WGS sequence"/>
</dbReference>
<accession>H1DDN7</accession>
<feature type="transmembrane region" description="Helical" evidence="1">
    <location>
        <begin position="20"/>
        <end position="37"/>
    </location>
</feature>
<dbReference type="HOGENOM" id="CLU_071494_0_0_10"/>
<keyword evidence="3" id="KW-1185">Reference proteome</keyword>
<dbReference type="eggNOG" id="ENOG502Z95J">
    <property type="taxonomic scope" value="Bacteria"/>
</dbReference>
<dbReference type="GeneID" id="98068027"/>
<gene>
    <name evidence="2" type="ORF">HMPREF9449_00373</name>
</gene>
<reference evidence="2 3" key="1">
    <citation type="submission" date="2012-01" db="EMBL/GenBank/DDBJ databases">
        <title>The Genome Sequence of Odoribacter laneus YIT 12061.</title>
        <authorList>
            <consortium name="The Broad Institute Genome Sequencing Platform"/>
            <person name="Earl A."/>
            <person name="Ward D."/>
            <person name="Feldgarden M."/>
            <person name="Gevers D."/>
            <person name="Morotomi M."/>
            <person name="Young S.K."/>
            <person name="Zeng Q."/>
            <person name="Gargeya S."/>
            <person name="Fitzgerald M."/>
            <person name="Haas B."/>
            <person name="Abouelleil A."/>
            <person name="Alvarado L."/>
            <person name="Arachchi H.M."/>
            <person name="Berlin A."/>
            <person name="Chapman S.B."/>
            <person name="Gearin G."/>
            <person name="Goldberg J."/>
            <person name="Griggs A."/>
            <person name="Gujja S."/>
            <person name="Hansen M."/>
            <person name="Heiman D."/>
            <person name="Howarth C."/>
            <person name="Larimer J."/>
            <person name="Lui A."/>
            <person name="MacDonald P.J.P."/>
            <person name="McCowen C."/>
            <person name="Montmayeur A."/>
            <person name="Murphy C."/>
            <person name="Neiman D."/>
            <person name="Pearson M."/>
            <person name="Priest M."/>
            <person name="Roberts A."/>
            <person name="Saif S."/>
            <person name="Shea T."/>
            <person name="Sisk P."/>
            <person name="Stolte C."/>
            <person name="Sykes S."/>
            <person name="Wortman J."/>
            <person name="Nusbaum C."/>
            <person name="Birren B."/>
        </authorList>
    </citation>
    <scope>NUCLEOTIDE SEQUENCE [LARGE SCALE GENOMIC DNA]</scope>
    <source>
        <strain evidence="2 3">YIT 12061</strain>
    </source>
</reference>
<keyword evidence="1" id="KW-0812">Transmembrane</keyword>
<dbReference type="PATRIC" id="fig|742817.3.peg.394"/>
<dbReference type="AlphaFoldDB" id="H1DDN7"/>
<proteinExistence type="predicted"/>
<feature type="transmembrane region" description="Helical" evidence="1">
    <location>
        <begin position="223"/>
        <end position="244"/>
    </location>
</feature>
<evidence type="ECO:0000313" key="3">
    <source>
        <dbReference type="Proteomes" id="UP000004892"/>
    </source>
</evidence>
<protein>
    <recommendedName>
        <fullName evidence="4">HPP family protein</fullName>
    </recommendedName>
</protein>
<feature type="transmembrane region" description="Helical" evidence="1">
    <location>
        <begin position="90"/>
        <end position="110"/>
    </location>
</feature>
<feature type="transmembrane region" description="Helical" evidence="1">
    <location>
        <begin position="251"/>
        <end position="284"/>
    </location>
</feature>
<keyword evidence="1" id="KW-1133">Transmembrane helix</keyword>
<feature type="transmembrane region" description="Helical" evidence="1">
    <location>
        <begin position="290"/>
        <end position="312"/>
    </location>
</feature>
<keyword evidence="1" id="KW-0472">Membrane</keyword>
<feature type="transmembrane region" description="Helical" evidence="1">
    <location>
        <begin position="182"/>
        <end position="203"/>
    </location>
</feature>
<evidence type="ECO:0008006" key="4">
    <source>
        <dbReference type="Google" id="ProtNLM"/>
    </source>
</evidence>
<dbReference type="EMBL" id="ADMC01000005">
    <property type="protein sequence ID" value="EHP50684.1"/>
    <property type="molecule type" value="Genomic_DNA"/>
</dbReference>
<feature type="transmembrane region" description="Helical" evidence="1">
    <location>
        <begin position="130"/>
        <end position="149"/>
    </location>
</feature>